<dbReference type="PRINTS" id="PR00385">
    <property type="entry name" value="P450"/>
</dbReference>
<dbReference type="InterPro" id="IPR001128">
    <property type="entry name" value="Cyt_P450"/>
</dbReference>
<keyword evidence="6" id="KW-0503">Monooxygenase</keyword>
<dbReference type="GO" id="GO:0005506">
    <property type="term" value="F:iron ion binding"/>
    <property type="evidence" value="ECO:0007669"/>
    <property type="project" value="InterPro"/>
</dbReference>
<dbReference type="RefSeq" id="WP_012161255.1">
    <property type="nucleotide sequence ID" value="NC_009925.1"/>
</dbReference>
<evidence type="ECO:0000256" key="4">
    <source>
        <dbReference type="ARBA" id="ARBA00023002"/>
    </source>
</evidence>
<sequence>MTATAPTLAPTPSAPIPRIPVPTWLQTIRAIADPIPYLENAYAQYGDIFEGRSFGFPPFVILSHPDAIEQVFTTDPSLFDSVSGNQIISPITGDQGLLLLEGEAHKKRRKLVMPPFHGERMRAYGDAMCAIATQVSQEWPQNQPFVMRSATQEITLRVILRTIFGIDNNERFQQLSQLLDEMLHTFDTPLGSSHLFLTGLQKDLGPWSLWGKFLRRRQAINELLLAEIQERRQQPLGQDILSLLLAAQDEQGEPMSDAELRDELMTLLFAGHETTASALAWAFYWIHKVPEVRTKLLAELRDITPDTDPSEIAKLPYLSAVCSETLRIYPLVLFTFSRTLKQPLRVMGYDLPPGAMLTPCIYLVHHREDLYPNPNAFRPERFLERQFSPYEYFPFGGSNRRCLGYAFALFEMKLVLATILRQTSLQLVSSKPIQPVRRGITFTPAGGVPMLATRLGG</sequence>
<keyword evidence="4" id="KW-0560">Oxidoreductase</keyword>
<comment type="similarity">
    <text evidence="1">Belongs to the cytochrome P450 family.</text>
</comment>
<evidence type="ECO:0000256" key="5">
    <source>
        <dbReference type="ARBA" id="ARBA00023004"/>
    </source>
</evidence>
<dbReference type="GO" id="GO:0016705">
    <property type="term" value="F:oxidoreductase activity, acting on paired donors, with incorporation or reduction of molecular oxygen"/>
    <property type="evidence" value="ECO:0007669"/>
    <property type="project" value="InterPro"/>
</dbReference>
<dbReference type="PANTHER" id="PTHR24291:SF50">
    <property type="entry name" value="BIFUNCTIONAL ALBAFLAVENONE MONOOXYGENASE_TERPENE SYNTHASE"/>
    <property type="match status" value="1"/>
</dbReference>
<evidence type="ECO:0000256" key="6">
    <source>
        <dbReference type="ARBA" id="ARBA00023033"/>
    </source>
</evidence>
<evidence type="ECO:0000256" key="1">
    <source>
        <dbReference type="ARBA" id="ARBA00010617"/>
    </source>
</evidence>
<dbReference type="Pfam" id="PF00067">
    <property type="entry name" value="p450"/>
    <property type="match status" value="1"/>
</dbReference>
<dbReference type="InterPro" id="IPR002401">
    <property type="entry name" value="Cyt_P450_E_grp-I"/>
</dbReference>
<dbReference type="Proteomes" id="UP000000268">
    <property type="component" value="Chromosome"/>
</dbReference>
<evidence type="ECO:0000313" key="8">
    <source>
        <dbReference type="EMBL" id="ABW25656.1"/>
    </source>
</evidence>
<evidence type="ECO:0000256" key="7">
    <source>
        <dbReference type="PIRSR" id="PIRSR602401-1"/>
    </source>
</evidence>
<name>B0CD65_ACAM1</name>
<dbReference type="Gene3D" id="1.10.630.10">
    <property type="entry name" value="Cytochrome P450"/>
    <property type="match status" value="1"/>
</dbReference>
<feature type="binding site" description="axial binding residue" evidence="7">
    <location>
        <position position="402"/>
    </location>
    <ligand>
        <name>heme</name>
        <dbReference type="ChEBI" id="CHEBI:30413"/>
    </ligand>
    <ligandPart>
        <name>Fe</name>
        <dbReference type="ChEBI" id="CHEBI:18248"/>
    </ligandPart>
</feature>
<protein>
    <submittedName>
        <fullName evidence="8">Cytochrome P450 family</fullName>
    </submittedName>
</protein>
<dbReference type="PANTHER" id="PTHR24291">
    <property type="entry name" value="CYTOCHROME P450 FAMILY 4"/>
    <property type="match status" value="1"/>
</dbReference>
<evidence type="ECO:0000313" key="9">
    <source>
        <dbReference type="Proteomes" id="UP000000268"/>
    </source>
</evidence>
<keyword evidence="9" id="KW-1185">Reference proteome</keyword>
<comment type="cofactor">
    <cofactor evidence="7">
        <name>heme</name>
        <dbReference type="ChEBI" id="CHEBI:30413"/>
    </cofactor>
</comment>
<keyword evidence="5 7" id="KW-0408">Iron</keyword>
<evidence type="ECO:0000256" key="3">
    <source>
        <dbReference type="ARBA" id="ARBA00022723"/>
    </source>
</evidence>
<dbReference type="CDD" id="cd11053">
    <property type="entry name" value="CYP110-like"/>
    <property type="match status" value="1"/>
</dbReference>
<dbReference type="HOGENOM" id="CLU_001570_5_1_3"/>
<dbReference type="STRING" id="329726.AM1_0606"/>
<dbReference type="AlphaFoldDB" id="B0CD65"/>
<dbReference type="InterPro" id="IPR036396">
    <property type="entry name" value="Cyt_P450_sf"/>
</dbReference>
<proteinExistence type="inferred from homology"/>
<gene>
    <name evidence="8" type="ordered locus">AM1_0606</name>
</gene>
<dbReference type="KEGG" id="amr:AM1_0606"/>
<dbReference type="PRINTS" id="PR00463">
    <property type="entry name" value="EP450I"/>
</dbReference>
<dbReference type="GO" id="GO:0004497">
    <property type="term" value="F:monooxygenase activity"/>
    <property type="evidence" value="ECO:0007669"/>
    <property type="project" value="UniProtKB-KW"/>
</dbReference>
<keyword evidence="2 7" id="KW-0349">Heme</keyword>
<dbReference type="OrthoDB" id="446280at2"/>
<evidence type="ECO:0000256" key="2">
    <source>
        <dbReference type="ARBA" id="ARBA00022617"/>
    </source>
</evidence>
<dbReference type="EMBL" id="CP000828">
    <property type="protein sequence ID" value="ABW25656.1"/>
    <property type="molecule type" value="Genomic_DNA"/>
</dbReference>
<accession>B0CD65</accession>
<organism evidence="8 9">
    <name type="scientific">Acaryochloris marina (strain MBIC 11017)</name>
    <dbReference type="NCBI Taxonomy" id="329726"/>
    <lineage>
        <taxon>Bacteria</taxon>
        <taxon>Bacillati</taxon>
        <taxon>Cyanobacteriota</taxon>
        <taxon>Cyanophyceae</taxon>
        <taxon>Acaryochloridales</taxon>
        <taxon>Acaryochloridaceae</taxon>
        <taxon>Acaryochloris</taxon>
    </lineage>
</organism>
<keyword evidence="3 7" id="KW-0479">Metal-binding</keyword>
<reference evidence="8 9" key="1">
    <citation type="journal article" date="2008" name="Proc. Natl. Acad. Sci. U.S.A.">
        <title>Niche adaptation and genome expansion in the chlorophyll d-producing cyanobacterium Acaryochloris marina.</title>
        <authorList>
            <person name="Swingley W.D."/>
            <person name="Chen M."/>
            <person name="Cheung P.C."/>
            <person name="Conrad A.L."/>
            <person name="Dejesa L.C."/>
            <person name="Hao J."/>
            <person name="Honchak B.M."/>
            <person name="Karbach L.E."/>
            <person name="Kurdoglu A."/>
            <person name="Lahiri S."/>
            <person name="Mastrian S.D."/>
            <person name="Miyashita H."/>
            <person name="Page L."/>
            <person name="Ramakrishna P."/>
            <person name="Satoh S."/>
            <person name="Sattley W.M."/>
            <person name="Shimada Y."/>
            <person name="Taylor H.L."/>
            <person name="Tomo T."/>
            <person name="Tsuchiya T."/>
            <person name="Wang Z.T."/>
            <person name="Raymond J."/>
            <person name="Mimuro M."/>
            <person name="Blankenship R.E."/>
            <person name="Touchman J.W."/>
        </authorList>
    </citation>
    <scope>NUCLEOTIDE SEQUENCE [LARGE SCALE GENOMIC DNA]</scope>
    <source>
        <strain evidence="9">MBIC 11017</strain>
    </source>
</reference>
<dbReference type="eggNOG" id="COG2124">
    <property type="taxonomic scope" value="Bacteria"/>
</dbReference>
<dbReference type="SUPFAM" id="SSF48264">
    <property type="entry name" value="Cytochrome P450"/>
    <property type="match status" value="1"/>
</dbReference>
<dbReference type="GO" id="GO:0020037">
    <property type="term" value="F:heme binding"/>
    <property type="evidence" value="ECO:0007669"/>
    <property type="project" value="InterPro"/>
</dbReference>
<dbReference type="InterPro" id="IPR050196">
    <property type="entry name" value="Cytochrome_P450_Monoox"/>
</dbReference>